<proteinExistence type="predicted"/>
<name>A0AAW3ZUJ0_9BACT</name>
<dbReference type="RefSeq" id="WP_170016158.1">
    <property type="nucleotide sequence ID" value="NZ_CP012545.1"/>
</dbReference>
<dbReference type="InterPro" id="IPR009367">
    <property type="entry name" value="Elm1-like"/>
</dbReference>
<organism evidence="1 2">
    <name type="scientific">Campylobacter californiensis</name>
    <dbReference type="NCBI Taxonomy" id="1032243"/>
    <lineage>
        <taxon>Bacteria</taxon>
        <taxon>Pseudomonadati</taxon>
        <taxon>Campylobacterota</taxon>
        <taxon>Epsilonproteobacteria</taxon>
        <taxon>Campylobacterales</taxon>
        <taxon>Campylobacteraceae</taxon>
        <taxon>Campylobacter</taxon>
    </lineage>
</organism>
<evidence type="ECO:0000313" key="2">
    <source>
        <dbReference type="Proteomes" id="UP000650616"/>
    </source>
</evidence>
<dbReference type="Proteomes" id="UP000650616">
    <property type="component" value="Unassembled WGS sequence"/>
</dbReference>
<dbReference type="Pfam" id="PF06258">
    <property type="entry name" value="Mito_fiss_Elm1"/>
    <property type="match status" value="1"/>
</dbReference>
<accession>A0AAW3ZUJ0</accession>
<reference evidence="1 2" key="1">
    <citation type="submission" date="2015-08" db="EMBL/GenBank/DDBJ databases">
        <title>Comparative genomics of the Campylobacter concisus group.</title>
        <authorList>
            <person name="Yee E."/>
            <person name="Chapman M.H."/>
            <person name="Huynh S."/>
            <person name="Bono J.L."/>
            <person name="On S.L."/>
            <person name="St Leger J."/>
            <person name="Foster G."/>
            <person name="Parker C.T."/>
            <person name="Miller W.G."/>
        </authorList>
    </citation>
    <scope>NUCLEOTIDE SEQUENCE [LARGE SCALE GENOMIC DNA]</scope>
    <source>
        <strain evidence="1 2">RM9337</strain>
    </source>
</reference>
<dbReference type="AlphaFoldDB" id="A0AAW3ZUJ0"/>
<comment type="caution">
    <text evidence="1">The sequence shown here is derived from an EMBL/GenBank/DDBJ whole genome shotgun (WGS) entry which is preliminary data.</text>
</comment>
<dbReference type="EMBL" id="LIWG01000004">
    <property type="protein sequence ID" value="MBE3607943.1"/>
    <property type="molecule type" value="Genomic_DNA"/>
</dbReference>
<keyword evidence="2" id="KW-1185">Reference proteome</keyword>
<protein>
    <submittedName>
        <fullName evidence="1">Mitochondrial fission ELM1 family protein</fullName>
    </submittedName>
</protein>
<sequence length="296" mass="34521">MRALIISDARAGHESQSVAFCELKGYKFEILRIKFSYKWLKFLSYLLDFLRIYLPIFNYGSLKFQNFDIVVSAGSTTYYANKYFARKFKAKNVALMAPKGFRNDFDIVFCTHHDNFHAKNATILPVNLNYLKPTNYYTPQKKAIGFIIGGSNKSFVMSEEIVKTIKKIRVKFSDYEALITTSPRTPKEIESALKKENFNFFVSYLEDKINPIYDFLKHCKYVFITIDSVSMISEAVCNLNANVVILELERKDEHNKFDDFIQNLKDKKLVEIYQKNEVFAKTEKINLAKILKEINI</sequence>
<gene>
    <name evidence="1" type="ORF">CCAL9337_04255</name>
</gene>
<evidence type="ECO:0000313" key="1">
    <source>
        <dbReference type="EMBL" id="MBE3607943.1"/>
    </source>
</evidence>